<feature type="domain" description="ZAD" evidence="3">
    <location>
        <begin position="12"/>
        <end position="80"/>
    </location>
</feature>
<evidence type="ECO:0000256" key="1">
    <source>
        <dbReference type="PROSITE-ProRule" id="PRU01263"/>
    </source>
</evidence>
<feature type="region of interest" description="Disordered" evidence="2">
    <location>
        <begin position="547"/>
        <end position="569"/>
    </location>
</feature>
<evidence type="ECO:0000256" key="2">
    <source>
        <dbReference type="SAM" id="MobiDB-lite"/>
    </source>
</evidence>
<reference evidence="5" key="1">
    <citation type="submission" date="2025-08" db="UniProtKB">
        <authorList>
            <consortium name="RefSeq"/>
        </authorList>
    </citation>
    <scope>IDENTIFICATION</scope>
    <source>
        <tissue evidence="5">Silk gland</tissue>
    </source>
</reference>
<dbReference type="AlphaFoldDB" id="A0A6J2KCR0"/>
<feature type="binding site" evidence="1">
    <location>
        <position position="17"/>
    </location>
    <ligand>
        <name>Zn(2+)</name>
        <dbReference type="ChEBI" id="CHEBI:29105"/>
    </ligand>
</feature>
<keyword evidence="1" id="KW-0862">Zinc</keyword>
<keyword evidence="1" id="KW-0863">Zinc-finger</keyword>
<dbReference type="OrthoDB" id="7764603at2759"/>
<dbReference type="GO" id="GO:0005634">
    <property type="term" value="C:nucleus"/>
    <property type="evidence" value="ECO:0007669"/>
    <property type="project" value="InterPro"/>
</dbReference>
<dbReference type="Pfam" id="PF07776">
    <property type="entry name" value="zf-AD"/>
    <property type="match status" value="1"/>
</dbReference>
<feature type="binding site" evidence="1">
    <location>
        <position position="14"/>
    </location>
    <ligand>
        <name>Zn(2+)</name>
        <dbReference type="ChEBI" id="CHEBI:29105"/>
    </ligand>
</feature>
<organism evidence="4 5">
    <name type="scientific">Bombyx mandarina</name>
    <name type="common">Wild silk moth</name>
    <name type="synonym">Wild silkworm</name>
    <dbReference type="NCBI Taxonomy" id="7092"/>
    <lineage>
        <taxon>Eukaryota</taxon>
        <taxon>Metazoa</taxon>
        <taxon>Ecdysozoa</taxon>
        <taxon>Arthropoda</taxon>
        <taxon>Hexapoda</taxon>
        <taxon>Insecta</taxon>
        <taxon>Pterygota</taxon>
        <taxon>Neoptera</taxon>
        <taxon>Endopterygota</taxon>
        <taxon>Lepidoptera</taxon>
        <taxon>Glossata</taxon>
        <taxon>Ditrysia</taxon>
        <taxon>Bombycoidea</taxon>
        <taxon>Bombycidae</taxon>
        <taxon>Bombycinae</taxon>
        <taxon>Bombyx</taxon>
    </lineage>
</organism>
<evidence type="ECO:0000313" key="4">
    <source>
        <dbReference type="Proteomes" id="UP000504629"/>
    </source>
</evidence>
<dbReference type="Proteomes" id="UP000504629">
    <property type="component" value="Unplaced"/>
</dbReference>
<dbReference type="SMART" id="SM00868">
    <property type="entry name" value="zf-AD"/>
    <property type="match status" value="2"/>
</dbReference>
<dbReference type="GO" id="GO:0008270">
    <property type="term" value="F:zinc ion binding"/>
    <property type="evidence" value="ECO:0007669"/>
    <property type="project" value="UniProtKB-UniRule"/>
</dbReference>
<dbReference type="InterPro" id="IPR012934">
    <property type="entry name" value="Znf_AD"/>
</dbReference>
<dbReference type="RefSeq" id="XP_028038712.1">
    <property type="nucleotide sequence ID" value="XM_028182911.1"/>
</dbReference>
<evidence type="ECO:0000313" key="5">
    <source>
        <dbReference type="RefSeq" id="XP_028038712.1"/>
    </source>
</evidence>
<accession>A0A6J2KCR0</accession>
<sequence>MSRIQVDPKLFVTCRLCLDDTGQYQIVPTVQEQIKFCFDILVEPFDGLPQLICQTCEQRLSEYYKIKKSYVQKQTDLKSKLGSKDLGLIQSQQNDVTSSQFNELENDGQITKKHVLKRKRMISSSSSDCDPPVEKKPWKNDSEVCESKKFGCRLCNCCFTSKLDIFSHLNNSHTEVNKKFKKIFEKHCTVQLTKLDNSPNPTGILNSVILSDGKIIEGKHPKYYVFFSNREINIKAKELIDEQELKDSNIKLEEENCHLSNFSYHTDDTVFADANENFNYIEECSDQEIKQEECIKIDDSSNDSNDSNMIVRRNSRLNNLNSKDDIHKTIQNIVSMCQNTHKNRMTPSASSDCKSFNNTESQLKRKVLNIGRKTVNSHGFKCTGLLRYLESKNLEILWLQRCYADSETGSNMIHINTKLKYEKLDYNAGWIPFFQAQPGNQLVPCVSTDTLLQTDEEESVVSNLTNAENTKLLNPNPVANPKQFPKKNNLLTENETDTKHSRKKSKNMSKGNRSKKEASLMVEVPKFEEENILMPVITSTTSLAPKYDKNNTPVNKSEPQLSTDSSIPAKSGFLPRIKVKPDSELMSEKILSNINQLQNSLAQSQNQFKQCLQIDNCIQKAFPPQQNSLKMVQNSFLNKPPIQQTEPFTAVSSTSPEYVILDTVDLPNTKTESPIDYVKKLLNIYSIILLDTTEKITQDFDCLIKFKVCFKQELKDSVILCLSLFCKKNFFCIKVKDKNQENVDIDVSKISPVWQWEIIKVFQGDIDNKMLHNAQKVSQEVYEYVESFLCLLKSIKFEKPS</sequence>
<protein>
    <submittedName>
        <fullName evidence="5">Uncharacterized protein LOC114249377</fullName>
    </submittedName>
</protein>
<feature type="binding site" evidence="1">
    <location>
        <position position="53"/>
    </location>
    <ligand>
        <name>Zn(2+)</name>
        <dbReference type="ChEBI" id="CHEBI:29105"/>
    </ligand>
</feature>
<dbReference type="InterPro" id="IPR013087">
    <property type="entry name" value="Znf_C2H2_type"/>
</dbReference>
<dbReference type="KEGG" id="bman:114249377"/>
<proteinExistence type="predicted"/>
<dbReference type="PROSITE" id="PS51915">
    <property type="entry name" value="ZAD"/>
    <property type="match status" value="1"/>
</dbReference>
<evidence type="ECO:0000259" key="3">
    <source>
        <dbReference type="PROSITE" id="PS51915"/>
    </source>
</evidence>
<dbReference type="PROSITE" id="PS00028">
    <property type="entry name" value="ZINC_FINGER_C2H2_1"/>
    <property type="match status" value="1"/>
</dbReference>
<dbReference type="GeneID" id="114249377"/>
<keyword evidence="1" id="KW-0479">Metal-binding</keyword>
<name>A0A6J2KCR0_BOMMA</name>
<dbReference type="SUPFAM" id="SSF57716">
    <property type="entry name" value="Glucocorticoid receptor-like (DNA-binding domain)"/>
    <property type="match status" value="1"/>
</dbReference>
<feature type="region of interest" description="Disordered" evidence="2">
    <location>
        <begin position="469"/>
        <end position="518"/>
    </location>
</feature>
<feature type="compositionally biased region" description="Polar residues" evidence="2">
    <location>
        <begin position="550"/>
        <end position="568"/>
    </location>
</feature>
<feature type="binding site" evidence="1">
    <location>
        <position position="56"/>
    </location>
    <ligand>
        <name>Zn(2+)</name>
        <dbReference type="ChEBI" id="CHEBI:29105"/>
    </ligand>
</feature>
<gene>
    <name evidence="5" type="primary">LOC114249377</name>
</gene>
<keyword evidence="4" id="KW-1185">Reference proteome</keyword>